<protein>
    <submittedName>
        <fullName evidence="4">Uncharacterized protein</fullName>
    </submittedName>
</protein>
<dbReference type="OrthoDB" id="1915848at2759"/>
<dbReference type="Proteomes" id="UP000233837">
    <property type="component" value="Unassembled WGS sequence"/>
</dbReference>
<evidence type="ECO:0000313" key="5">
    <source>
        <dbReference type="Proteomes" id="UP000233837"/>
    </source>
</evidence>
<reference evidence="4 5" key="2">
    <citation type="journal article" date="2017" name="Nature">
        <title>The Apostasia genome and the evolution of orchids.</title>
        <authorList>
            <person name="Zhang G.Q."/>
            <person name="Liu K.W."/>
            <person name="Li Z."/>
            <person name="Lohaus R."/>
            <person name="Hsiao Y.Y."/>
            <person name="Niu S.C."/>
            <person name="Wang J.Y."/>
            <person name="Lin Y.C."/>
            <person name="Xu Q."/>
            <person name="Chen L.J."/>
            <person name="Yoshida K."/>
            <person name="Fujiwara S."/>
            <person name="Wang Z.W."/>
            <person name="Zhang Y.Q."/>
            <person name="Mitsuda N."/>
            <person name="Wang M."/>
            <person name="Liu G.H."/>
            <person name="Pecoraro L."/>
            <person name="Huang H.X."/>
            <person name="Xiao X.J."/>
            <person name="Lin M."/>
            <person name="Wu X.Y."/>
            <person name="Wu W.L."/>
            <person name="Chen Y.Y."/>
            <person name="Chang S.B."/>
            <person name="Sakamoto S."/>
            <person name="Ohme-Takagi M."/>
            <person name="Yagi M."/>
            <person name="Zeng S.J."/>
            <person name="Shen C.Y."/>
            <person name="Yeh C.M."/>
            <person name="Luo Y.B."/>
            <person name="Tsai W.C."/>
            <person name="Van de Peer Y."/>
            <person name="Liu Z.J."/>
        </authorList>
    </citation>
    <scope>NUCLEOTIDE SEQUENCE [LARGE SCALE GENOMIC DNA]</scope>
    <source>
        <tissue evidence="4">The whole plant</tissue>
    </source>
</reference>
<dbReference type="InterPro" id="IPR006943">
    <property type="entry name" value="DUF641_pln"/>
</dbReference>
<dbReference type="InterPro" id="IPR056813">
    <property type="entry name" value="GIL1_IRKI_C"/>
</dbReference>
<dbReference type="PANTHER" id="PTHR31161">
    <property type="entry name" value="PROTEIN GRAVITROPIC IN THE LIGHT 1"/>
    <property type="match status" value="1"/>
</dbReference>
<sequence length="447" mass="50405">MLQKFALAFKTKTIEFFADEEEEDDDAAVDLEAVPEEVITGQRVVVLKPDPPAQPNPDALVSSLFTGVSSFRAAYLQLQTAHSPFDLEGIRAADCAAVSHLHRLYELKRAFFTNPQSQNANPTLPLSAHLDAQVQENQCLLRTFETVVNRMQADIDRKDVESAELKQRLLESEAENDRLERRLERACCPPEEKVESLLTVGVFNSVLKDSCRVAHRFVRALVDLLKNSGWNLELVANSIYPDVCYAKSGHCRYAILSYICLAMFDSFGLDGYGCEGNGICSNSEDYEFRRRNSLRKFIEHSTLDPLELINGDPNSDFARFCDSKYKNIISSGLESSLLGNSDHSTSIIGNMRLSNPLYELFVNMASSMWMLHKLAWAYDPAVEIFQIGRGADFSMVYMESVCPKSFDKNSVCMNSRPKVGFTVVPGFRVGRTVIQCWVYLDRMKKIF</sequence>
<evidence type="ECO:0000259" key="3">
    <source>
        <dbReference type="Pfam" id="PF24994"/>
    </source>
</evidence>
<name>A0A2I0XDJ5_9ASPA</name>
<evidence type="ECO:0000313" key="4">
    <source>
        <dbReference type="EMBL" id="PKU85997.1"/>
    </source>
</evidence>
<dbReference type="GO" id="GO:0009959">
    <property type="term" value="P:negative gravitropism"/>
    <property type="evidence" value="ECO:0007669"/>
    <property type="project" value="InterPro"/>
</dbReference>
<gene>
    <name evidence="4" type="ORF">MA16_Dca001828</name>
</gene>
<proteinExistence type="predicted"/>
<evidence type="ECO:0000256" key="1">
    <source>
        <dbReference type="SAM" id="Coils"/>
    </source>
</evidence>
<keyword evidence="1" id="KW-0175">Coiled coil</keyword>
<dbReference type="InterPro" id="IPR040225">
    <property type="entry name" value="GIL1-like"/>
</dbReference>
<feature type="domain" description="GIL1/IRKI C-terminal" evidence="3">
    <location>
        <begin position="384"/>
        <end position="439"/>
    </location>
</feature>
<feature type="coiled-coil region" evidence="1">
    <location>
        <begin position="148"/>
        <end position="182"/>
    </location>
</feature>
<organism evidence="4 5">
    <name type="scientific">Dendrobium catenatum</name>
    <dbReference type="NCBI Taxonomy" id="906689"/>
    <lineage>
        <taxon>Eukaryota</taxon>
        <taxon>Viridiplantae</taxon>
        <taxon>Streptophyta</taxon>
        <taxon>Embryophyta</taxon>
        <taxon>Tracheophyta</taxon>
        <taxon>Spermatophyta</taxon>
        <taxon>Magnoliopsida</taxon>
        <taxon>Liliopsida</taxon>
        <taxon>Asparagales</taxon>
        <taxon>Orchidaceae</taxon>
        <taxon>Epidendroideae</taxon>
        <taxon>Malaxideae</taxon>
        <taxon>Dendrobiinae</taxon>
        <taxon>Dendrobium</taxon>
    </lineage>
</organism>
<evidence type="ECO:0000259" key="2">
    <source>
        <dbReference type="Pfam" id="PF04859"/>
    </source>
</evidence>
<accession>A0A2I0XDJ5</accession>
<dbReference type="Pfam" id="PF24994">
    <property type="entry name" value="GIL1_IRKI_C"/>
    <property type="match status" value="1"/>
</dbReference>
<dbReference type="EMBL" id="KZ501954">
    <property type="protein sequence ID" value="PKU85997.1"/>
    <property type="molecule type" value="Genomic_DNA"/>
</dbReference>
<dbReference type="Pfam" id="PF04859">
    <property type="entry name" value="DUF641"/>
    <property type="match status" value="1"/>
</dbReference>
<reference evidence="4 5" key="1">
    <citation type="journal article" date="2016" name="Sci. Rep.">
        <title>The Dendrobium catenatum Lindl. genome sequence provides insights into polysaccharide synthase, floral development and adaptive evolution.</title>
        <authorList>
            <person name="Zhang G.Q."/>
            <person name="Xu Q."/>
            <person name="Bian C."/>
            <person name="Tsai W.C."/>
            <person name="Yeh C.M."/>
            <person name="Liu K.W."/>
            <person name="Yoshida K."/>
            <person name="Zhang L.S."/>
            <person name="Chang S.B."/>
            <person name="Chen F."/>
            <person name="Shi Y."/>
            <person name="Su Y.Y."/>
            <person name="Zhang Y.Q."/>
            <person name="Chen L.J."/>
            <person name="Yin Y."/>
            <person name="Lin M."/>
            <person name="Huang H."/>
            <person name="Deng H."/>
            <person name="Wang Z.W."/>
            <person name="Zhu S.L."/>
            <person name="Zhao X."/>
            <person name="Deng C."/>
            <person name="Niu S.C."/>
            <person name="Huang J."/>
            <person name="Wang M."/>
            <person name="Liu G.H."/>
            <person name="Yang H.J."/>
            <person name="Xiao X.J."/>
            <person name="Hsiao Y.Y."/>
            <person name="Wu W.L."/>
            <person name="Chen Y.Y."/>
            <person name="Mitsuda N."/>
            <person name="Ohme-Takagi M."/>
            <person name="Luo Y.B."/>
            <person name="Van de Peer Y."/>
            <person name="Liu Z.J."/>
        </authorList>
    </citation>
    <scope>NUCLEOTIDE SEQUENCE [LARGE SCALE GENOMIC DNA]</scope>
    <source>
        <tissue evidence="4">The whole plant</tissue>
    </source>
</reference>
<dbReference type="GO" id="GO:0009639">
    <property type="term" value="P:response to red or far red light"/>
    <property type="evidence" value="ECO:0007669"/>
    <property type="project" value="InterPro"/>
</dbReference>
<keyword evidence="5" id="KW-1185">Reference proteome</keyword>
<dbReference type="AlphaFoldDB" id="A0A2I0XDJ5"/>
<feature type="domain" description="DUF641" evidence="2">
    <location>
        <begin position="58"/>
        <end position="182"/>
    </location>
</feature>